<comment type="caution">
    <text evidence="2">The sequence shown here is derived from an EMBL/GenBank/DDBJ whole genome shotgun (WGS) entry which is preliminary data.</text>
</comment>
<proteinExistence type="predicted"/>
<accession>A0ABR5DKM7</accession>
<gene>
    <name evidence="2" type="ORF">MB09_03485</name>
</gene>
<dbReference type="InterPro" id="IPR056695">
    <property type="entry name" value="DUF7793"/>
</dbReference>
<dbReference type="Pfam" id="PF25056">
    <property type="entry name" value="DUF7793"/>
    <property type="match status" value="1"/>
</dbReference>
<dbReference type="RefSeq" id="WP_045079493.1">
    <property type="nucleotide sequence ID" value="NZ_JSVU01000002.1"/>
</dbReference>
<name>A0ABR5DKM7_9FLAO</name>
<organism evidence="2 3">
    <name type="scientific">Aequorivita vladivostokensis</name>
    <dbReference type="NCBI Taxonomy" id="171194"/>
    <lineage>
        <taxon>Bacteria</taxon>
        <taxon>Pseudomonadati</taxon>
        <taxon>Bacteroidota</taxon>
        <taxon>Flavobacteriia</taxon>
        <taxon>Flavobacteriales</taxon>
        <taxon>Flavobacteriaceae</taxon>
        <taxon>Aequorivita</taxon>
    </lineage>
</organism>
<dbReference type="EMBL" id="JSVU01000002">
    <property type="protein sequence ID" value="KJJ39318.1"/>
    <property type="molecule type" value="Genomic_DNA"/>
</dbReference>
<sequence>MDSIENKFALYTLNGGLLHIRYYKDIVINHEAAIRIVADRLKLQNGIYYPALCDIRGVEEVDKPGRDYLAREGSTLLKAVAFIVGDPMSDILSYFYLKTTKPSIPTKAFQDMDEAKLFLEKYI</sequence>
<evidence type="ECO:0000313" key="2">
    <source>
        <dbReference type="EMBL" id="KJJ39318.1"/>
    </source>
</evidence>
<keyword evidence="3" id="KW-1185">Reference proteome</keyword>
<protein>
    <recommendedName>
        <fullName evidence="1">DUF7793 domain-containing protein</fullName>
    </recommendedName>
</protein>
<evidence type="ECO:0000313" key="3">
    <source>
        <dbReference type="Proteomes" id="UP000033497"/>
    </source>
</evidence>
<evidence type="ECO:0000259" key="1">
    <source>
        <dbReference type="Pfam" id="PF25056"/>
    </source>
</evidence>
<reference evidence="2 3" key="1">
    <citation type="submission" date="2014-10" db="EMBL/GenBank/DDBJ databases">
        <title>Genome sequencing of Vitellibacter vladivostokensis KMM 3516.</title>
        <authorList>
            <person name="Thevarajoo S."/>
            <person name="Selvaratnam C."/>
            <person name="Goh K.M."/>
            <person name="Chong C.S."/>
        </authorList>
    </citation>
    <scope>NUCLEOTIDE SEQUENCE [LARGE SCALE GENOMIC DNA]</scope>
    <source>
        <strain evidence="2 3">KMM 3516</strain>
    </source>
</reference>
<dbReference type="Proteomes" id="UP000033497">
    <property type="component" value="Unassembled WGS sequence"/>
</dbReference>
<feature type="domain" description="DUF7793" evidence="1">
    <location>
        <begin position="12"/>
        <end position="122"/>
    </location>
</feature>
<dbReference type="Gene3D" id="3.40.970.30">
    <property type="entry name" value="yp_829618.1 like domains"/>
    <property type="match status" value="1"/>
</dbReference>